<dbReference type="AlphaFoldDB" id="Q4C393"/>
<dbReference type="OrthoDB" id="427910at2"/>
<dbReference type="EMBL" id="AADV02000021">
    <property type="protein sequence ID" value="EAM50626.1"/>
    <property type="molecule type" value="Genomic_DNA"/>
</dbReference>
<reference evidence="1" key="3">
    <citation type="submission" date="2016-12" db="EMBL/GenBank/DDBJ databases">
        <title>Annotation of the draft genome assembly of Crocosphaera watsonii WH 8501.</title>
        <authorList>
            <consortium name="US DOE Joint Genome Institute (JGI-ORNL)"/>
            <person name="Larimer F."/>
            <person name="Land M."/>
        </authorList>
    </citation>
    <scope>NUCLEOTIDE SEQUENCE</scope>
    <source>
        <strain evidence="1">WH 8501</strain>
    </source>
</reference>
<sequence>MNTNINLLMSLLLLFNTSELSKVKNKFFPSNTIAIVNPQPRQKSYAATAQFWGRVANGVKQPSTVTLYPKQENRLLVIMILPQDCGRFFEIDDQQIKKVTYSCPEQEKDESADYQNWKVEHNSLMKEVKMIAPPANSNPLYIRDEAFWLIQY</sequence>
<evidence type="ECO:0000313" key="2">
    <source>
        <dbReference type="Proteomes" id="UP000003922"/>
    </source>
</evidence>
<evidence type="ECO:0000313" key="1">
    <source>
        <dbReference type="EMBL" id="EAM50626.1"/>
    </source>
</evidence>
<protein>
    <submittedName>
        <fullName evidence="1">Uncharacterized protein</fullName>
    </submittedName>
</protein>
<proteinExistence type="predicted"/>
<comment type="caution">
    <text evidence="1">The sequence shown here is derived from an EMBL/GenBank/DDBJ whole genome shotgun (WGS) entry which is preliminary data.</text>
</comment>
<reference evidence="1" key="2">
    <citation type="submission" date="2005-06" db="EMBL/GenBank/DDBJ databases">
        <title>Sequencing of the draft genome and assembly of Crocosphaera watsonii WH 8501.</title>
        <authorList>
            <consortium name="US DOE Joint Genome Institute (JGI-PGF)"/>
            <person name="Copeland A."/>
            <person name="Lucas S."/>
            <person name="Lapidus A."/>
            <person name="Barry K."/>
            <person name="Detter C."/>
            <person name="Glavina T."/>
            <person name="Hammon N."/>
            <person name="Israni S."/>
            <person name="Pitluck S."/>
            <person name="Richardson P."/>
        </authorList>
    </citation>
    <scope>NUCLEOTIDE SEQUENCE [LARGE SCALE GENOMIC DNA]</scope>
    <source>
        <strain evidence="1">WH 8501</strain>
    </source>
</reference>
<keyword evidence="2" id="KW-1185">Reference proteome</keyword>
<dbReference type="KEGG" id="cwa:CwatDRAFT_3484"/>
<organism evidence="1 2">
    <name type="scientific">Crocosphaera watsonii WH 8501</name>
    <dbReference type="NCBI Taxonomy" id="165597"/>
    <lineage>
        <taxon>Bacteria</taxon>
        <taxon>Bacillati</taxon>
        <taxon>Cyanobacteriota</taxon>
        <taxon>Cyanophyceae</taxon>
        <taxon>Oscillatoriophycideae</taxon>
        <taxon>Chroococcales</taxon>
        <taxon>Aphanothecaceae</taxon>
        <taxon>Crocosphaera</taxon>
    </lineage>
</organism>
<gene>
    <name evidence="1" type="ORF">CwatDRAFT_3484</name>
</gene>
<name>Q4C393_CROWT</name>
<reference evidence="1" key="1">
    <citation type="submission" date="2004-02" db="EMBL/GenBank/DDBJ databases">
        <authorList>
            <consortium name="DOE Joint Genome Institute"/>
        </authorList>
    </citation>
    <scope>NUCLEOTIDE SEQUENCE [LARGE SCALE GENOMIC DNA]</scope>
    <source>
        <strain evidence="1">WH 8501</strain>
    </source>
</reference>
<dbReference type="Proteomes" id="UP000003922">
    <property type="component" value="Unassembled WGS sequence"/>
</dbReference>
<accession>Q4C393</accession>